<reference evidence="2" key="3">
    <citation type="submission" date="2025-09" db="UniProtKB">
        <authorList>
            <consortium name="Ensembl"/>
        </authorList>
    </citation>
    <scope>IDENTIFICATION</scope>
</reference>
<feature type="transmembrane region" description="Helical" evidence="1">
    <location>
        <begin position="21"/>
        <end position="41"/>
    </location>
</feature>
<sequence length="92" mass="10922">ISVNVNRSMSDQFYRYKMPRLIAKHLIGLLHIPPNILVVSWEHRPSLMLRMTVTSSMDLMRRISCKTCWMDSLKNFVRILKQICMSIQRSKQ</sequence>
<dbReference type="Ensembl" id="ENSSSCT00000071882.1">
    <property type="protein sequence ID" value="ENSSSCP00000074803.1"/>
    <property type="gene ID" value="ENSSSCG00000042211.1"/>
</dbReference>
<keyword evidence="1" id="KW-0472">Membrane</keyword>
<keyword evidence="3" id="KW-1185">Reference proteome</keyword>
<evidence type="ECO:0000313" key="3">
    <source>
        <dbReference type="Proteomes" id="UP000008227"/>
    </source>
</evidence>
<name>A0A8W4F7Q1_PIG</name>
<dbReference type="Gene3D" id="3.30.30.170">
    <property type="match status" value="1"/>
</dbReference>
<proteinExistence type="predicted"/>
<organism evidence="2 3">
    <name type="scientific">Sus scrofa</name>
    <name type="common">Pig</name>
    <dbReference type="NCBI Taxonomy" id="9823"/>
    <lineage>
        <taxon>Eukaryota</taxon>
        <taxon>Metazoa</taxon>
        <taxon>Chordata</taxon>
        <taxon>Craniata</taxon>
        <taxon>Vertebrata</taxon>
        <taxon>Euteleostomi</taxon>
        <taxon>Mammalia</taxon>
        <taxon>Eutheria</taxon>
        <taxon>Laurasiatheria</taxon>
        <taxon>Artiodactyla</taxon>
        <taxon>Suina</taxon>
        <taxon>Suidae</taxon>
        <taxon>Sus</taxon>
    </lineage>
</organism>
<reference evidence="2" key="2">
    <citation type="submission" date="2025-08" db="UniProtKB">
        <authorList>
            <consortium name="Ensembl"/>
        </authorList>
    </citation>
    <scope>IDENTIFICATION</scope>
</reference>
<evidence type="ECO:0000313" key="2">
    <source>
        <dbReference type="Ensembl" id="ENSSSCP00000074803.1"/>
    </source>
</evidence>
<reference evidence="2" key="1">
    <citation type="journal article" date="2020" name="Gigascience">
        <title>An improved pig reference genome sequence to enable pig genetics and genomics research.</title>
        <authorList>
            <person name="Warr A."/>
            <person name="Affara N."/>
            <person name="Aken B."/>
            <person name="Beiki H."/>
            <person name="Bickhart D.M."/>
            <person name="Billis K."/>
            <person name="Chow W."/>
            <person name="Eory L."/>
            <person name="Finlayson H.A."/>
            <person name="Flicek P."/>
            <person name="Giron C.G."/>
            <person name="Griffin D.K."/>
            <person name="Hall R."/>
            <person name="Hannum G."/>
            <person name="Hourlier T."/>
            <person name="Howe K."/>
            <person name="Hume D.A."/>
            <person name="Izuogu O."/>
            <person name="Kim K."/>
            <person name="Koren S."/>
            <person name="Liu H."/>
            <person name="Manchanda N."/>
            <person name="Martin F.J."/>
            <person name="Nonneman D.J."/>
            <person name="O'Connor R.E."/>
            <person name="Phillippy A.M."/>
            <person name="Rohrer G.A."/>
            <person name="Rosen B.D."/>
            <person name="Rund L.A."/>
            <person name="Sargent C.A."/>
            <person name="Schook L.B."/>
            <person name="Schroeder S.G."/>
            <person name="Schwartz A.S."/>
            <person name="Skinner B.M."/>
            <person name="Talbot R."/>
            <person name="Tseng E."/>
            <person name="Tuggle C.K."/>
            <person name="Watson M."/>
            <person name="Smith T.P.L."/>
            <person name="Archibald A.L."/>
        </authorList>
    </citation>
    <scope>NUCLEOTIDE SEQUENCE [LARGE SCALE GENOMIC DNA]</scope>
    <source>
        <strain evidence="2">Duroc</strain>
    </source>
</reference>
<evidence type="ECO:0000256" key="1">
    <source>
        <dbReference type="SAM" id="Phobius"/>
    </source>
</evidence>
<keyword evidence="1" id="KW-0812">Transmembrane</keyword>
<dbReference type="GeneTree" id="ENSGT00980000200090"/>
<dbReference type="Proteomes" id="UP000008227">
    <property type="component" value="Chromosome 6"/>
</dbReference>
<keyword evidence="1" id="KW-1133">Transmembrane helix</keyword>
<accession>A0A8W4F7Q1</accession>
<dbReference type="AlphaFoldDB" id="A0A8W4F7Q1"/>
<protein>
    <submittedName>
        <fullName evidence="2">Uncharacterized protein</fullName>
    </submittedName>
</protein>